<reference evidence="1 2" key="1">
    <citation type="journal article" date="2016" name="Mol. Biol. Evol.">
        <title>Comparative Genomics of Early-Diverging Mushroom-Forming Fungi Provides Insights into the Origins of Lignocellulose Decay Capabilities.</title>
        <authorList>
            <person name="Nagy L.G."/>
            <person name="Riley R."/>
            <person name="Tritt A."/>
            <person name="Adam C."/>
            <person name="Daum C."/>
            <person name="Floudas D."/>
            <person name="Sun H."/>
            <person name="Yadav J.S."/>
            <person name="Pangilinan J."/>
            <person name="Larsson K.H."/>
            <person name="Matsuura K."/>
            <person name="Barry K."/>
            <person name="Labutti K."/>
            <person name="Kuo R."/>
            <person name="Ohm R.A."/>
            <person name="Bhattacharya S.S."/>
            <person name="Shirouzu T."/>
            <person name="Yoshinaga Y."/>
            <person name="Martin F.M."/>
            <person name="Grigoriev I.V."/>
            <person name="Hibbett D.S."/>
        </authorList>
    </citation>
    <scope>NUCLEOTIDE SEQUENCE [LARGE SCALE GENOMIC DNA]</scope>
    <source>
        <strain evidence="1 2">HHB14362 ss-1</strain>
    </source>
</reference>
<dbReference type="InParanoid" id="A0A165TU70"/>
<dbReference type="Proteomes" id="UP000076761">
    <property type="component" value="Unassembled WGS sequence"/>
</dbReference>
<gene>
    <name evidence="1" type="ORF">NEOLEDRAFT_1155206</name>
</gene>
<dbReference type="AlphaFoldDB" id="A0A165TU70"/>
<evidence type="ECO:0000313" key="1">
    <source>
        <dbReference type="EMBL" id="KZT27184.1"/>
    </source>
</evidence>
<sequence length="521" mass="60882">MFLRVYKSRGYVNWMECSVAVTRTAGKGEWLARRLQEWCHDFVQDETKLPTHTYGKFNSSILEDEDLAQEIHLHLQSKGKYVRALEIVHFLKTLEMKQRLNLKKLISERTAQRWMHGMGYWWQCEHKGQYKDGHERQDVVEYHQMIFLPAWLKLESWTRTWDGDSVETSLPGGSQHTWTVVIWRHDESIFYANDRRKLRWVYTGESAQPYAKGEGASLMFADFVSPDYGWLHSKDGKQEARVTWKPGKNRDGYFTTQDVLEQATRAMYILNEHYPDEEHVFVYDNATTHLARRSDALSARKMPLYPPKEKNFLCEVKHGDGSISHIQMQNGTFPDGTPQSFYDEKGWFKGMKKIIEERVDKGTKIPDPRQQRILAQCTKFKCPPGQKDCCCRHILYSQPDFVHQKSILEEHCKAQGFKVMFFLKFHCELNFIEQCWGYAKRVYREFPASSTEADLVANGTAALNAVPISLMRKFSIRSQRFMDAYRRGLNGSQAAWASKKYRGHRVLPESILKELEAAKVT</sequence>
<dbReference type="STRING" id="1314782.A0A165TU70"/>
<dbReference type="EMBL" id="KV425563">
    <property type="protein sequence ID" value="KZT27184.1"/>
    <property type="molecule type" value="Genomic_DNA"/>
</dbReference>
<evidence type="ECO:0000313" key="2">
    <source>
        <dbReference type="Proteomes" id="UP000076761"/>
    </source>
</evidence>
<protein>
    <submittedName>
        <fullName evidence="1">Uncharacterized protein</fullName>
    </submittedName>
</protein>
<dbReference type="InterPro" id="IPR036397">
    <property type="entry name" value="RNaseH_sf"/>
</dbReference>
<organism evidence="1 2">
    <name type="scientific">Neolentinus lepideus HHB14362 ss-1</name>
    <dbReference type="NCBI Taxonomy" id="1314782"/>
    <lineage>
        <taxon>Eukaryota</taxon>
        <taxon>Fungi</taxon>
        <taxon>Dikarya</taxon>
        <taxon>Basidiomycota</taxon>
        <taxon>Agaricomycotina</taxon>
        <taxon>Agaricomycetes</taxon>
        <taxon>Gloeophyllales</taxon>
        <taxon>Gloeophyllaceae</taxon>
        <taxon>Neolentinus</taxon>
    </lineage>
</organism>
<accession>A0A165TU70</accession>
<dbReference type="PANTHER" id="PTHR35871">
    <property type="entry name" value="EXPRESSED PROTEIN"/>
    <property type="match status" value="1"/>
</dbReference>
<name>A0A165TU70_9AGAM</name>
<dbReference type="GO" id="GO:0003676">
    <property type="term" value="F:nucleic acid binding"/>
    <property type="evidence" value="ECO:0007669"/>
    <property type="project" value="InterPro"/>
</dbReference>
<proteinExistence type="predicted"/>
<dbReference type="Gene3D" id="3.30.420.10">
    <property type="entry name" value="Ribonuclease H-like superfamily/Ribonuclease H"/>
    <property type="match status" value="1"/>
</dbReference>
<dbReference type="PANTHER" id="PTHR35871:SF1">
    <property type="entry name" value="CXC1-LIKE CYSTEINE CLUSTER ASSOCIATED WITH KDZ TRANSPOSASES DOMAIN-CONTAINING PROTEIN"/>
    <property type="match status" value="1"/>
</dbReference>
<keyword evidence="2" id="KW-1185">Reference proteome</keyword>
<dbReference type="OrthoDB" id="10039611at2759"/>